<dbReference type="InterPro" id="IPR046170">
    <property type="entry name" value="DUF6172"/>
</dbReference>
<evidence type="ECO:0000313" key="1">
    <source>
        <dbReference type="EMBL" id="UZW73328.1"/>
    </source>
</evidence>
<keyword evidence="2" id="KW-1185">Reference proteome</keyword>
<sequence length="100" mass="11551">MKKTFVISHPKIKTARLFEAAKHDAKKYIKRERNKKLPAGTDYWDFDCKYGHTEQEAKVIHMGDIGKCIDEAEKLNLESFYLEIMARASVRGSKSSELDD</sequence>
<dbReference type="Pfam" id="PF19669">
    <property type="entry name" value="DUF6172"/>
    <property type="match status" value="1"/>
</dbReference>
<dbReference type="RefSeq" id="WP_251809470.1">
    <property type="nucleotide sequence ID" value="NZ_CP101527.1"/>
</dbReference>
<reference evidence="1" key="1">
    <citation type="submission" date="2022-07" db="EMBL/GenBank/DDBJ databases">
        <title>Alkalimarinus sp. nov., isolated from gut of a Alitta virens.</title>
        <authorList>
            <person name="Yang A.I."/>
            <person name="Shin N.-R."/>
        </authorList>
    </citation>
    <scope>NUCLEOTIDE SEQUENCE</scope>
    <source>
        <strain evidence="1">FA028</strain>
    </source>
</reference>
<evidence type="ECO:0000313" key="2">
    <source>
        <dbReference type="Proteomes" id="UP001164472"/>
    </source>
</evidence>
<dbReference type="AlphaFoldDB" id="A0A9E8KMD8"/>
<organism evidence="1 2">
    <name type="scientific">Alkalimarinus sediminis</name>
    <dbReference type="NCBI Taxonomy" id="1632866"/>
    <lineage>
        <taxon>Bacteria</taxon>
        <taxon>Pseudomonadati</taxon>
        <taxon>Pseudomonadota</taxon>
        <taxon>Gammaproteobacteria</taxon>
        <taxon>Alteromonadales</taxon>
        <taxon>Alteromonadaceae</taxon>
        <taxon>Alkalimarinus</taxon>
    </lineage>
</organism>
<accession>A0A9E8KMD8</accession>
<proteinExistence type="predicted"/>
<dbReference type="Proteomes" id="UP001164472">
    <property type="component" value="Chromosome"/>
</dbReference>
<name>A0A9E8KMD8_9ALTE</name>
<gene>
    <name evidence="1" type="ORF">NNL22_09705</name>
</gene>
<dbReference type="KEGG" id="asem:NNL22_09705"/>
<dbReference type="EMBL" id="CP101527">
    <property type="protein sequence ID" value="UZW73328.1"/>
    <property type="molecule type" value="Genomic_DNA"/>
</dbReference>
<protein>
    <submittedName>
        <fullName evidence="1">DUF6172 family protein</fullName>
    </submittedName>
</protein>